<dbReference type="STRING" id="266809.PM03_12875"/>
<dbReference type="EMBL" id="CYRX01000029">
    <property type="protein sequence ID" value="CUH60732.1"/>
    <property type="molecule type" value="Genomic_DNA"/>
</dbReference>
<dbReference type="Pfam" id="PF20344">
    <property type="entry name" value="DUF6639"/>
    <property type="match status" value="1"/>
</dbReference>
<feature type="compositionally biased region" description="Polar residues" evidence="1">
    <location>
        <begin position="1"/>
        <end position="16"/>
    </location>
</feature>
<sequence length="274" mass="29386">MSANATSSCQSSNNPTAAPGIDKDQAGPAVICHPDYASQSRGDGLIGQKTVAAFALGAMVLSLPTGALAETVVCSESLVSVTAPNASRAQSVCTTVMATLPKLAQCDLRLSHPLSITVLNDLPGVSDTCFGYYVCDGHRIFVRSPGGIAEITQLSRLYKHIAPEVVFDSIVVHEVSHAAFEQTACEDALCLANHEYVAYVMQMWSFPLVVRQKIVEQFGQDEPVEPIRLNDLIAVIAPEKFAALAWQHFNQPGNGCDFVRALVNGNVSLEILWQ</sequence>
<reference evidence="2 3" key="1">
    <citation type="submission" date="2015-09" db="EMBL/GenBank/DDBJ databases">
        <authorList>
            <consortium name="Swine Surveillance"/>
        </authorList>
    </citation>
    <scope>NUCLEOTIDE SEQUENCE [LARGE SCALE GENOMIC DNA]</scope>
    <source>
        <strain evidence="2 3">CECT 5294</strain>
    </source>
</reference>
<evidence type="ECO:0008006" key="4">
    <source>
        <dbReference type="Google" id="ProtNLM"/>
    </source>
</evidence>
<dbReference type="Proteomes" id="UP000051298">
    <property type="component" value="Unassembled WGS sequence"/>
</dbReference>
<name>A0A0P1F003_9RHOB</name>
<accession>A0A0P1F003</accession>
<gene>
    <name evidence="2" type="ORF">THS5294_02028</name>
</gene>
<evidence type="ECO:0000256" key="1">
    <source>
        <dbReference type="SAM" id="MobiDB-lite"/>
    </source>
</evidence>
<evidence type="ECO:0000313" key="3">
    <source>
        <dbReference type="Proteomes" id="UP000051298"/>
    </source>
</evidence>
<feature type="region of interest" description="Disordered" evidence="1">
    <location>
        <begin position="1"/>
        <end position="20"/>
    </location>
</feature>
<dbReference type="AlphaFoldDB" id="A0A0P1F003"/>
<evidence type="ECO:0000313" key="2">
    <source>
        <dbReference type="EMBL" id="CUH60732.1"/>
    </source>
</evidence>
<dbReference type="InterPro" id="IPR046579">
    <property type="entry name" value="DUF6639"/>
</dbReference>
<protein>
    <recommendedName>
        <fullName evidence="4">Metalloprotease</fullName>
    </recommendedName>
</protein>
<proteinExistence type="predicted"/>
<dbReference type="eggNOG" id="ENOG5032SG9">
    <property type="taxonomic scope" value="Bacteria"/>
</dbReference>
<organism evidence="2 3">
    <name type="scientific">Thalassobacter stenotrophicus</name>
    <dbReference type="NCBI Taxonomy" id="266809"/>
    <lineage>
        <taxon>Bacteria</taxon>
        <taxon>Pseudomonadati</taxon>
        <taxon>Pseudomonadota</taxon>
        <taxon>Alphaproteobacteria</taxon>
        <taxon>Rhodobacterales</taxon>
        <taxon>Roseobacteraceae</taxon>
        <taxon>Thalassobacter</taxon>
    </lineage>
</organism>